<name>A0A6J4MIQ8_9ACTN</name>
<feature type="region of interest" description="Disordered" evidence="1">
    <location>
        <begin position="1"/>
        <end position="261"/>
    </location>
</feature>
<evidence type="ECO:0000256" key="1">
    <source>
        <dbReference type="SAM" id="MobiDB-lite"/>
    </source>
</evidence>
<keyword evidence="2" id="KW-0032">Aminotransferase</keyword>
<feature type="non-terminal residue" evidence="2">
    <location>
        <position position="261"/>
    </location>
</feature>
<protein>
    <submittedName>
        <fullName evidence="2">Histidinol-phosphate aminotransferase</fullName>
        <ecNumber evidence="2">2.6.1.9</ecNumber>
    </submittedName>
</protein>
<feature type="compositionally biased region" description="Low complexity" evidence="1">
    <location>
        <begin position="14"/>
        <end position="33"/>
    </location>
</feature>
<reference evidence="2" key="1">
    <citation type="submission" date="2020-02" db="EMBL/GenBank/DDBJ databases">
        <authorList>
            <person name="Meier V. D."/>
        </authorList>
    </citation>
    <scope>NUCLEOTIDE SEQUENCE</scope>
    <source>
        <strain evidence="2">AVDCRST_MAG47</strain>
    </source>
</reference>
<dbReference type="EC" id="2.6.1.9" evidence="2"/>
<organism evidence="2">
    <name type="scientific">uncultured Nocardioidaceae bacterium</name>
    <dbReference type="NCBI Taxonomy" id="253824"/>
    <lineage>
        <taxon>Bacteria</taxon>
        <taxon>Bacillati</taxon>
        <taxon>Actinomycetota</taxon>
        <taxon>Actinomycetes</taxon>
        <taxon>Propionibacteriales</taxon>
        <taxon>Nocardioidaceae</taxon>
        <taxon>environmental samples</taxon>
    </lineage>
</organism>
<feature type="compositionally biased region" description="Basic and acidic residues" evidence="1">
    <location>
        <begin position="108"/>
        <end position="117"/>
    </location>
</feature>
<sequence>GQRRLAGVDRTSRSSRSSRTSRTSRVAAAAASRAARDRAVRRPAARRAGDPERQREPLPAVGGGGRGRLEGGRRGHPLPQPVPRPRLHRAARSAGGVPRPRAGRRAGLGRERLERGHAPAPPGLRRARPDGTVVRPHLLDVSRVRPGHQHRVARGPPRAGLLPRRGPRRRAGEGGAAECRAAPVAEQPDGNGAAARCGDRALRRRVGGRDGRGGRHRRGVRRVPPLGHTERPRAAGPHAEPGGDPDHEQSLRAGGRPARLH</sequence>
<feature type="compositionally biased region" description="Basic and acidic residues" evidence="1">
    <location>
        <begin position="47"/>
        <end position="56"/>
    </location>
</feature>
<dbReference type="GO" id="GO:0004400">
    <property type="term" value="F:histidinol-phosphate transaminase activity"/>
    <property type="evidence" value="ECO:0007669"/>
    <property type="project" value="UniProtKB-EC"/>
</dbReference>
<accession>A0A6J4MIQ8</accession>
<dbReference type="AlphaFoldDB" id="A0A6J4MIQ8"/>
<feature type="compositionally biased region" description="Basic and acidic residues" evidence="1">
    <location>
        <begin position="1"/>
        <end position="12"/>
    </location>
</feature>
<feature type="compositionally biased region" description="Low complexity" evidence="1">
    <location>
        <begin position="154"/>
        <end position="164"/>
    </location>
</feature>
<dbReference type="EMBL" id="CADCUK010000009">
    <property type="protein sequence ID" value="CAA9360485.1"/>
    <property type="molecule type" value="Genomic_DNA"/>
</dbReference>
<evidence type="ECO:0000313" key="2">
    <source>
        <dbReference type="EMBL" id="CAA9360485.1"/>
    </source>
</evidence>
<keyword evidence="2" id="KW-0808">Transferase</keyword>
<feature type="compositionally biased region" description="Basic and acidic residues" evidence="1">
    <location>
        <begin position="197"/>
        <end position="213"/>
    </location>
</feature>
<feature type="non-terminal residue" evidence="2">
    <location>
        <position position="1"/>
    </location>
</feature>
<proteinExistence type="predicted"/>
<gene>
    <name evidence="2" type="ORF">AVDCRST_MAG47-135</name>
</gene>